<reference evidence="3" key="1">
    <citation type="journal article" date="2014" name="Proc. Natl. Acad. Sci. U.S.A.">
        <title>Extensive sampling of basidiomycete genomes demonstrates inadequacy of the white-rot/brown-rot paradigm for wood decay fungi.</title>
        <authorList>
            <person name="Riley R."/>
            <person name="Salamov A.A."/>
            <person name="Brown D.W."/>
            <person name="Nagy L.G."/>
            <person name="Floudas D."/>
            <person name="Held B.W."/>
            <person name="Levasseur A."/>
            <person name="Lombard V."/>
            <person name="Morin E."/>
            <person name="Otillar R."/>
            <person name="Lindquist E.A."/>
            <person name="Sun H."/>
            <person name="LaButti K.M."/>
            <person name="Schmutz J."/>
            <person name="Jabbour D."/>
            <person name="Luo H."/>
            <person name="Baker S.E."/>
            <person name="Pisabarro A.G."/>
            <person name="Walton J.D."/>
            <person name="Blanchette R.A."/>
            <person name="Henrissat B."/>
            <person name="Martin F."/>
            <person name="Cullen D."/>
            <person name="Hibbett D.S."/>
            <person name="Grigoriev I.V."/>
        </authorList>
    </citation>
    <scope>NUCLEOTIDE SEQUENCE [LARGE SCALE GENOMIC DNA]</scope>
    <source>
        <strain evidence="3">CBS 339.88</strain>
    </source>
</reference>
<evidence type="ECO:0000313" key="3">
    <source>
        <dbReference type="Proteomes" id="UP000027222"/>
    </source>
</evidence>
<proteinExistence type="predicted"/>
<dbReference type="EMBL" id="KL142374">
    <property type="protein sequence ID" value="KDR78806.1"/>
    <property type="molecule type" value="Genomic_DNA"/>
</dbReference>
<accession>A0A067T6P1</accession>
<organism evidence="2 3">
    <name type="scientific">Galerina marginata (strain CBS 339.88)</name>
    <dbReference type="NCBI Taxonomy" id="685588"/>
    <lineage>
        <taxon>Eukaryota</taxon>
        <taxon>Fungi</taxon>
        <taxon>Dikarya</taxon>
        <taxon>Basidiomycota</taxon>
        <taxon>Agaricomycotina</taxon>
        <taxon>Agaricomycetes</taxon>
        <taxon>Agaricomycetidae</taxon>
        <taxon>Agaricales</taxon>
        <taxon>Agaricineae</taxon>
        <taxon>Strophariaceae</taxon>
        <taxon>Galerina</taxon>
    </lineage>
</organism>
<name>A0A067T6P1_GALM3</name>
<evidence type="ECO:0000313" key="2">
    <source>
        <dbReference type="EMBL" id="KDR78806.1"/>
    </source>
</evidence>
<dbReference type="AlphaFoldDB" id="A0A067T6P1"/>
<feature type="compositionally biased region" description="Basic residues" evidence="1">
    <location>
        <begin position="64"/>
        <end position="73"/>
    </location>
</feature>
<gene>
    <name evidence="2" type="ORF">GALMADRAFT_244377</name>
</gene>
<protein>
    <submittedName>
        <fullName evidence="2">Uncharacterized protein</fullName>
    </submittedName>
</protein>
<feature type="region of interest" description="Disordered" evidence="1">
    <location>
        <begin position="56"/>
        <end position="82"/>
    </location>
</feature>
<dbReference type="HOGENOM" id="CLU_1704372_0_0_1"/>
<dbReference type="OrthoDB" id="3260134at2759"/>
<evidence type="ECO:0000256" key="1">
    <source>
        <dbReference type="SAM" id="MobiDB-lite"/>
    </source>
</evidence>
<sequence>MLSQGLSASKLPEKSHLLLRPLSSNRGHIEIDLAHARQKTPLDKNTAGAWFIPSPIHISPSTPRSRKRVKTQKAHTSSSSRSEILDVLDTSDRQRFHTPMICAQLLMDVSMTALSLRGALDRIVAMPDLAGLAKLEEPSLYSSKRRYRFHSADT</sequence>
<keyword evidence="3" id="KW-1185">Reference proteome</keyword>
<dbReference type="Proteomes" id="UP000027222">
    <property type="component" value="Unassembled WGS sequence"/>
</dbReference>